<evidence type="ECO:0000256" key="2">
    <source>
        <dbReference type="ARBA" id="ARBA00022685"/>
    </source>
</evidence>
<reference evidence="8" key="1">
    <citation type="submission" date="2020-08" db="EMBL/GenBank/DDBJ databases">
        <title>Multicomponent nature underlies the extraordinary mechanical properties of spider dragline silk.</title>
        <authorList>
            <person name="Kono N."/>
            <person name="Nakamura H."/>
            <person name="Mori M."/>
            <person name="Yoshida Y."/>
            <person name="Ohtoshi R."/>
            <person name="Malay A.D."/>
            <person name="Moran D.A.P."/>
            <person name="Tomita M."/>
            <person name="Numata K."/>
            <person name="Arakawa K."/>
        </authorList>
    </citation>
    <scope>NUCLEOTIDE SEQUENCE</scope>
</reference>
<gene>
    <name evidence="8" type="primary">NCL1_09707</name>
    <name evidence="8" type="ORF">TNIN_304081</name>
</gene>
<sequence length="306" mass="33753">MQSVRICGKRLADFLHYMCRHYGGFHSPESKRSGNAGNQTMDSILSTVLTSGIVDECCRKQCTLSTLISYCANGEYAESERLREIENLFASHSGTLTENQLRESMMEMMTEQPESANTHLGSNPASDLPNIPNLGTSNRNRPVFIVLPQVYESAGGDNSPEGIHNETENRNSSLTHVHSGSTTQPEESDLSAGIVNECCRKQCTLSTLISYCANGENAANERLSELENLYSSNAEAHRENQMGENTMEIMANNPDSARNSHVQVSTGPNTFNLGTNSRNRPVFIVLPQVYDVNSNTSPEESYEHSF</sequence>
<feature type="domain" description="Insulin-like" evidence="7">
    <location>
        <begin position="80"/>
        <end position="212"/>
    </location>
</feature>
<dbReference type="GO" id="GO:0005615">
    <property type="term" value="C:extracellular space"/>
    <property type="evidence" value="ECO:0007669"/>
    <property type="project" value="TreeGrafter"/>
</dbReference>
<dbReference type="InterPro" id="IPR022353">
    <property type="entry name" value="Insulin_CS"/>
</dbReference>
<dbReference type="InterPro" id="IPR016179">
    <property type="entry name" value="Insulin-like"/>
</dbReference>
<dbReference type="GO" id="GO:0008284">
    <property type="term" value="P:positive regulation of cell population proliferation"/>
    <property type="evidence" value="ECO:0007669"/>
    <property type="project" value="TreeGrafter"/>
</dbReference>
<comment type="caution">
    <text evidence="8">The sequence shown here is derived from an EMBL/GenBank/DDBJ whole genome shotgun (WGS) entry which is preliminary data.</text>
</comment>
<evidence type="ECO:0000256" key="5">
    <source>
        <dbReference type="RuleBase" id="RU000406"/>
    </source>
</evidence>
<evidence type="ECO:0000313" key="8">
    <source>
        <dbReference type="EMBL" id="GFY70547.1"/>
    </source>
</evidence>
<organism evidence="8 9">
    <name type="scientific">Trichonephila inaurata madagascariensis</name>
    <dbReference type="NCBI Taxonomy" id="2747483"/>
    <lineage>
        <taxon>Eukaryota</taxon>
        <taxon>Metazoa</taxon>
        <taxon>Ecdysozoa</taxon>
        <taxon>Arthropoda</taxon>
        <taxon>Chelicerata</taxon>
        <taxon>Arachnida</taxon>
        <taxon>Araneae</taxon>
        <taxon>Araneomorphae</taxon>
        <taxon>Entelegynae</taxon>
        <taxon>Araneoidea</taxon>
        <taxon>Nephilidae</taxon>
        <taxon>Trichonephila</taxon>
        <taxon>Trichonephila inaurata</taxon>
    </lineage>
</organism>
<accession>A0A8X6YH96</accession>
<dbReference type="GO" id="GO:0005179">
    <property type="term" value="F:hormone activity"/>
    <property type="evidence" value="ECO:0007669"/>
    <property type="project" value="InterPro"/>
</dbReference>
<evidence type="ECO:0000256" key="4">
    <source>
        <dbReference type="ARBA" id="ARBA00023157"/>
    </source>
</evidence>
<dbReference type="Proteomes" id="UP000886998">
    <property type="component" value="Unassembled WGS sequence"/>
</dbReference>
<dbReference type="AlphaFoldDB" id="A0A8X6YH96"/>
<keyword evidence="2" id="KW-0165">Cleavage on pair of basic residues</keyword>
<keyword evidence="3" id="KW-0732">Signal</keyword>
<comment type="subcellular location">
    <subcellularLocation>
        <location evidence="5">Secreted</location>
    </subcellularLocation>
</comment>
<dbReference type="OrthoDB" id="6414143at2759"/>
<proteinExistence type="inferred from homology"/>
<keyword evidence="5" id="KW-0964">Secreted</keyword>
<dbReference type="GO" id="GO:0051897">
    <property type="term" value="P:positive regulation of phosphatidylinositol 3-kinase/protein kinase B signal transduction"/>
    <property type="evidence" value="ECO:0007669"/>
    <property type="project" value="TreeGrafter"/>
</dbReference>
<dbReference type="InterPro" id="IPR036438">
    <property type="entry name" value="Insulin-like_sf"/>
</dbReference>
<keyword evidence="9" id="KW-1185">Reference proteome</keyword>
<dbReference type="Gene3D" id="1.10.100.10">
    <property type="entry name" value="Insulin-like"/>
    <property type="match status" value="2"/>
</dbReference>
<dbReference type="GO" id="GO:0048009">
    <property type="term" value="P:insulin-like growth factor receptor signaling pathway"/>
    <property type="evidence" value="ECO:0007669"/>
    <property type="project" value="TreeGrafter"/>
</dbReference>
<dbReference type="InterPro" id="IPR022352">
    <property type="entry name" value="Ins/IGF/rlx"/>
</dbReference>
<dbReference type="EMBL" id="BMAV01018320">
    <property type="protein sequence ID" value="GFY70547.1"/>
    <property type="molecule type" value="Genomic_DNA"/>
</dbReference>
<evidence type="ECO:0000313" key="9">
    <source>
        <dbReference type="Proteomes" id="UP000886998"/>
    </source>
</evidence>
<dbReference type="GO" id="GO:0008283">
    <property type="term" value="P:cell population proliferation"/>
    <property type="evidence" value="ECO:0007669"/>
    <property type="project" value="TreeGrafter"/>
</dbReference>
<dbReference type="PRINTS" id="PR00276">
    <property type="entry name" value="INSULINFAMLY"/>
</dbReference>
<protein>
    <submittedName>
        <fullName evidence="8">IlGF domain-containing protein</fullName>
    </submittedName>
</protein>
<dbReference type="SMART" id="SM00078">
    <property type="entry name" value="IlGF"/>
    <property type="match status" value="2"/>
</dbReference>
<dbReference type="PROSITE" id="PS00262">
    <property type="entry name" value="INSULIN"/>
    <property type="match status" value="2"/>
</dbReference>
<dbReference type="GO" id="GO:0043066">
    <property type="term" value="P:negative regulation of apoptotic process"/>
    <property type="evidence" value="ECO:0007669"/>
    <property type="project" value="TreeGrafter"/>
</dbReference>
<evidence type="ECO:0000256" key="6">
    <source>
        <dbReference type="SAM" id="MobiDB-lite"/>
    </source>
</evidence>
<keyword evidence="4" id="KW-1015">Disulfide bond</keyword>
<evidence type="ECO:0000259" key="7">
    <source>
        <dbReference type="SMART" id="SM00078"/>
    </source>
</evidence>
<dbReference type="SUPFAM" id="SSF56994">
    <property type="entry name" value="Insulin-like"/>
    <property type="match status" value="2"/>
</dbReference>
<evidence type="ECO:0000256" key="3">
    <source>
        <dbReference type="ARBA" id="ARBA00022729"/>
    </source>
</evidence>
<dbReference type="GO" id="GO:0005159">
    <property type="term" value="F:insulin-like growth factor receptor binding"/>
    <property type="evidence" value="ECO:0007669"/>
    <property type="project" value="TreeGrafter"/>
</dbReference>
<feature type="compositionally biased region" description="Polar residues" evidence="6">
    <location>
        <begin position="170"/>
        <end position="185"/>
    </location>
</feature>
<comment type="similarity">
    <text evidence="1 5">Belongs to the insulin family.</text>
</comment>
<feature type="domain" description="Insulin-like" evidence="7">
    <location>
        <begin position="4"/>
        <end position="71"/>
    </location>
</feature>
<dbReference type="CDD" id="cd04366">
    <property type="entry name" value="IlGF_insulin_bombyxin_like"/>
    <property type="match status" value="2"/>
</dbReference>
<dbReference type="PANTHER" id="PTHR46845:SF1">
    <property type="entry name" value="INSULIN-LIKE GROWTH FACTOR I"/>
    <property type="match status" value="1"/>
</dbReference>
<dbReference type="PANTHER" id="PTHR46845">
    <property type="entry name" value="INSULIN-LIKE GROWTH FACTOR I"/>
    <property type="match status" value="1"/>
</dbReference>
<evidence type="ECO:0000256" key="1">
    <source>
        <dbReference type="ARBA" id="ARBA00009034"/>
    </source>
</evidence>
<dbReference type="Pfam" id="PF00049">
    <property type="entry name" value="Insulin"/>
    <property type="match status" value="2"/>
</dbReference>
<name>A0A8X6YH96_9ARAC</name>
<feature type="region of interest" description="Disordered" evidence="6">
    <location>
        <begin position="155"/>
        <end position="188"/>
    </location>
</feature>